<accession>A0A0V0J3D3</accession>
<evidence type="ECO:0000256" key="1">
    <source>
        <dbReference type="SAM" id="Phobius"/>
    </source>
</evidence>
<gene>
    <name evidence="2" type="ORF">TR125090</name>
</gene>
<keyword evidence="1" id="KW-0812">Transmembrane</keyword>
<name>A0A0V0J3D3_SCHSO</name>
<keyword evidence="1" id="KW-0472">Membrane</keyword>
<dbReference type="AlphaFoldDB" id="A0A0V0J3D3"/>
<proteinExistence type="predicted"/>
<organism evidence="2">
    <name type="scientific">Schistocephalus solidus</name>
    <name type="common">Tapeworm</name>
    <dbReference type="NCBI Taxonomy" id="70667"/>
    <lineage>
        <taxon>Eukaryota</taxon>
        <taxon>Metazoa</taxon>
        <taxon>Spiralia</taxon>
        <taxon>Lophotrochozoa</taxon>
        <taxon>Platyhelminthes</taxon>
        <taxon>Cestoda</taxon>
        <taxon>Eucestoda</taxon>
        <taxon>Diphyllobothriidea</taxon>
        <taxon>Diphyllobothriidae</taxon>
        <taxon>Schistocephalus</taxon>
    </lineage>
</organism>
<protein>
    <submittedName>
        <fullName evidence="2">Uncharacterized protein</fullName>
    </submittedName>
</protein>
<keyword evidence="1" id="KW-1133">Transmembrane helix</keyword>
<sequence>MRYFARKTVSFIRSLVLGSKKDQILPKSYTPQRQSGIYSNRMNPIQPHELLEKIKRTQPFDYFSPLGTKMNDRFREMFSEILKLVSISNGYLSWVLIIVSMHHNIKTRRNTGL</sequence>
<feature type="transmembrane region" description="Helical" evidence="1">
    <location>
        <begin position="81"/>
        <end position="99"/>
    </location>
</feature>
<reference evidence="2" key="1">
    <citation type="submission" date="2016-01" db="EMBL/GenBank/DDBJ databases">
        <title>Reference transcriptome for the parasite Schistocephalus solidus: insights into the molecular evolution of parasitism.</title>
        <authorList>
            <person name="Hebert F.O."/>
            <person name="Grambauer S."/>
            <person name="Barber I."/>
            <person name="Landry C.R."/>
            <person name="Aubin-Horth N."/>
        </authorList>
    </citation>
    <scope>NUCLEOTIDE SEQUENCE</scope>
</reference>
<evidence type="ECO:0000313" key="2">
    <source>
        <dbReference type="EMBL" id="JAP60121.1"/>
    </source>
</evidence>
<dbReference type="EMBL" id="GEEE01003104">
    <property type="protein sequence ID" value="JAP60121.1"/>
    <property type="molecule type" value="Transcribed_RNA"/>
</dbReference>